<accession>A0A1L0CTS5</accession>
<sequence>MNKYISKDVDNIIKSNKSYKTLLLDLILHFSDFESNTKDLNFISRIIDESFIQDVIVERNCNENKCGYLLCKEKINTRKNSTLLKTIDPFDNAKLNWTSILNENQNDFLYYNKKFCSKTCYIKNNYMVLQIKDVDELLINRDYSSMIKSLQDIAEKNENKIELWDDKLNEYDIIKRLNDIAIEDKDEANNSMYTTPDVSMNDDDDIIIKENKDVTLFDHDNT</sequence>
<reference evidence="4" key="1">
    <citation type="submission" date="2016-11" db="EMBL/GenBank/DDBJ databases">
        <authorList>
            <person name="Guldener U."/>
        </authorList>
    </citation>
    <scope>NUCLEOTIDE SEQUENCE [LARGE SCALE GENOMIC DNA]</scope>
</reference>
<dbReference type="InterPro" id="IPR038534">
    <property type="entry name" value="Rtr1/RPAP2_sf"/>
</dbReference>
<dbReference type="AlphaFoldDB" id="A0A1L0CTS5"/>
<comment type="similarity">
    <text evidence="1">Belongs to the RPAP2 family.</text>
</comment>
<keyword evidence="4" id="KW-1185">Reference proteome</keyword>
<protein>
    <recommendedName>
        <fullName evidence="2">RTR1-type domain-containing protein</fullName>
    </recommendedName>
</protein>
<dbReference type="OrthoDB" id="2590500at2759"/>
<dbReference type="InterPro" id="IPR007308">
    <property type="entry name" value="Rtr1/RPAP2_dom"/>
</dbReference>
<evidence type="ECO:0000313" key="3">
    <source>
        <dbReference type="EMBL" id="SGZ38127.1"/>
    </source>
</evidence>
<dbReference type="EMBL" id="FQNF01000004">
    <property type="protein sequence ID" value="SGZ38127.1"/>
    <property type="molecule type" value="Genomic_DNA"/>
</dbReference>
<feature type="domain" description="RTR1-type" evidence="2">
    <location>
        <begin position="42"/>
        <end position="142"/>
    </location>
</feature>
<evidence type="ECO:0000256" key="1">
    <source>
        <dbReference type="PROSITE-ProRule" id="PRU00812"/>
    </source>
</evidence>
<dbReference type="VEuPathDB" id="FungiDB:HGUI_00327"/>
<dbReference type="PROSITE" id="PS51479">
    <property type="entry name" value="ZF_RTR1"/>
    <property type="match status" value="1"/>
</dbReference>
<evidence type="ECO:0000313" key="4">
    <source>
        <dbReference type="Proteomes" id="UP000183365"/>
    </source>
</evidence>
<evidence type="ECO:0000259" key="2">
    <source>
        <dbReference type="PROSITE" id="PS51479"/>
    </source>
</evidence>
<dbReference type="Pfam" id="PF04181">
    <property type="entry name" value="RPAP2_Rtr1"/>
    <property type="match status" value="1"/>
</dbReference>
<proteinExistence type="inferred from homology"/>
<organism evidence="3 4">
    <name type="scientific">Hanseniaspora guilliermondii</name>
    <dbReference type="NCBI Taxonomy" id="56406"/>
    <lineage>
        <taxon>Eukaryota</taxon>
        <taxon>Fungi</taxon>
        <taxon>Dikarya</taxon>
        <taxon>Ascomycota</taxon>
        <taxon>Saccharomycotina</taxon>
        <taxon>Saccharomycetes</taxon>
        <taxon>Saccharomycodales</taxon>
        <taxon>Saccharomycodaceae</taxon>
        <taxon>Hanseniaspora</taxon>
    </lineage>
</organism>
<dbReference type="Proteomes" id="UP000183365">
    <property type="component" value="Unassembled WGS sequence"/>
</dbReference>
<gene>
    <name evidence="3" type="ORF">HGUI_00327</name>
</gene>
<name>A0A1L0CTS5_9ASCO</name>
<dbReference type="Gene3D" id="1.25.40.820">
    <property type="match status" value="1"/>
</dbReference>